<feature type="transmembrane region" description="Helical" evidence="1">
    <location>
        <begin position="178"/>
        <end position="201"/>
    </location>
</feature>
<feature type="transmembrane region" description="Helical" evidence="1">
    <location>
        <begin position="251"/>
        <end position="277"/>
    </location>
</feature>
<organism evidence="2 3">
    <name type="scientific">Planctobacterium marinum</name>
    <dbReference type="NCBI Taxonomy" id="1631968"/>
    <lineage>
        <taxon>Bacteria</taxon>
        <taxon>Pseudomonadati</taxon>
        <taxon>Pseudomonadota</taxon>
        <taxon>Gammaproteobacteria</taxon>
        <taxon>Alteromonadales</taxon>
        <taxon>Alteromonadaceae</taxon>
        <taxon>Planctobacterium</taxon>
    </lineage>
</organism>
<keyword evidence="1" id="KW-1133">Transmembrane helix</keyword>
<protein>
    <recommendedName>
        <fullName evidence="4">DUF2306 domain-containing protein</fullName>
    </recommendedName>
</protein>
<evidence type="ECO:0000256" key="1">
    <source>
        <dbReference type="SAM" id="Phobius"/>
    </source>
</evidence>
<evidence type="ECO:0000313" key="2">
    <source>
        <dbReference type="EMBL" id="BDX05893.1"/>
    </source>
</evidence>
<gene>
    <name evidence="2" type="ORF">MACH26_14140</name>
</gene>
<reference evidence="2" key="1">
    <citation type="submission" date="2023-01" db="EMBL/GenBank/DDBJ databases">
        <title>Complete genome sequence of Planctobacterium marinum strain Dej080120_11.</title>
        <authorList>
            <person name="Ueki S."/>
            <person name="Maruyama F."/>
        </authorList>
    </citation>
    <scope>NUCLEOTIDE SEQUENCE</scope>
    <source>
        <strain evidence="2">Dej080120_11</strain>
    </source>
</reference>
<accession>A0AA48HU44</accession>
<dbReference type="Proteomes" id="UP001333710">
    <property type="component" value="Chromosome"/>
</dbReference>
<dbReference type="KEGG" id="pmaw:MACH26_14140"/>
<feature type="transmembrane region" description="Helical" evidence="1">
    <location>
        <begin position="35"/>
        <end position="61"/>
    </location>
</feature>
<evidence type="ECO:0000313" key="3">
    <source>
        <dbReference type="Proteomes" id="UP001333710"/>
    </source>
</evidence>
<dbReference type="InterPro" id="IPR018750">
    <property type="entry name" value="DUF2306_membrane"/>
</dbReference>
<feature type="transmembrane region" description="Helical" evidence="1">
    <location>
        <begin position="146"/>
        <end position="166"/>
    </location>
</feature>
<keyword evidence="1" id="KW-0812">Transmembrane</keyword>
<feature type="transmembrane region" description="Helical" evidence="1">
    <location>
        <begin position="120"/>
        <end position="140"/>
    </location>
</feature>
<keyword evidence="1" id="KW-0472">Membrane</keyword>
<keyword evidence="3" id="KW-1185">Reference proteome</keyword>
<dbReference type="AlphaFoldDB" id="A0AA48HU44"/>
<name>A0AA48HU44_9ALTE</name>
<feature type="transmembrane region" description="Helical" evidence="1">
    <location>
        <begin position="81"/>
        <end position="99"/>
    </location>
</feature>
<dbReference type="EMBL" id="AP027272">
    <property type="protein sequence ID" value="BDX05893.1"/>
    <property type="molecule type" value="Genomic_DNA"/>
</dbReference>
<proteinExistence type="predicted"/>
<evidence type="ECO:0008006" key="4">
    <source>
        <dbReference type="Google" id="ProtNLM"/>
    </source>
</evidence>
<dbReference type="Pfam" id="PF10067">
    <property type="entry name" value="DUF2306"/>
    <property type="match status" value="1"/>
</dbReference>
<sequence>MKMNSTRQLSETQMQTAFKSTKKANAALDLSVKSWFVIALTGQWAFALYILLVYVVSQFVGIELGNVVPAQSFKKADGVDLAFAFLHVIPAAYLSILGCTQLIPALRNNYRAFHRWNGRIFFTLGISGALTGLYLQWGAGFRLSDIGSLGITLNGILIPVAIFFAWKHAINKRFDLHMRWAVHSFLLVNAVWTFRLYLMGWYMVNQGPNGNNSTLDGPADIMLSFACYLLPMALAELYFWSKKQKHSKPIWWATSVMFVGALITLIGVVSAALMMWAPRINMVLQAL</sequence>
<dbReference type="RefSeq" id="WP_338291901.1">
    <property type="nucleotide sequence ID" value="NZ_AP027272.1"/>
</dbReference>
<feature type="transmembrane region" description="Helical" evidence="1">
    <location>
        <begin position="221"/>
        <end position="239"/>
    </location>
</feature>